<evidence type="ECO:0000256" key="1">
    <source>
        <dbReference type="ARBA" id="ARBA00023015"/>
    </source>
</evidence>
<dbReference type="InterPro" id="IPR051011">
    <property type="entry name" value="Metal_resp_trans_reg"/>
</dbReference>
<dbReference type="NCBIfam" id="NF033788">
    <property type="entry name" value="HTH_metalloreg"/>
    <property type="match status" value="1"/>
</dbReference>
<keyword evidence="6" id="KW-1185">Reference proteome</keyword>
<dbReference type="Gene3D" id="1.10.10.10">
    <property type="entry name" value="Winged helix-like DNA-binding domain superfamily/Winged helix DNA-binding domain"/>
    <property type="match status" value="1"/>
</dbReference>
<dbReference type="AlphaFoldDB" id="A0A1Y5S1D3"/>
<dbReference type="InterPro" id="IPR036390">
    <property type="entry name" value="WH_DNA-bd_sf"/>
</dbReference>
<keyword evidence="1" id="KW-0805">Transcription regulation</keyword>
<dbReference type="SUPFAM" id="SSF46785">
    <property type="entry name" value="Winged helix' DNA-binding domain"/>
    <property type="match status" value="1"/>
</dbReference>
<dbReference type="OrthoDB" id="9804742at2"/>
<dbReference type="PANTHER" id="PTHR43132">
    <property type="entry name" value="ARSENICAL RESISTANCE OPERON REPRESSOR ARSR-RELATED"/>
    <property type="match status" value="1"/>
</dbReference>
<organism evidence="5 6">
    <name type="scientific">Aquimixticola soesokkakensis</name>
    <dbReference type="NCBI Taxonomy" id="1519096"/>
    <lineage>
        <taxon>Bacteria</taxon>
        <taxon>Pseudomonadati</taxon>
        <taxon>Pseudomonadota</taxon>
        <taxon>Alphaproteobacteria</taxon>
        <taxon>Rhodobacterales</taxon>
        <taxon>Paracoccaceae</taxon>
        <taxon>Aquimixticola</taxon>
    </lineage>
</organism>
<dbReference type="RefSeq" id="WP_085835650.1">
    <property type="nucleotide sequence ID" value="NZ_FWFS01000003.1"/>
</dbReference>
<reference evidence="5 6" key="1">
    <citation type="submission" date="2017-03" db="EMBL/GenBank/DDBJ databases">
        <authorList>
            <person name="Afonso C.L."/>
            <person name="Miller P.J."/>
            <person name="Scott M.A."/>
            <person name="Spackman E."/>
            <person name="Goraichik I."/>
            <person name="Dimitrov K.M."/>
            <person name="Suarez D.L."/>
            <person name="Swayne D.E."/>
        </authorList>
    </citation>
    <scope>NUCLEOTIDE SEQUENCE [LARGE SCALE GENOMIC DNA]</scope>
    <source>
        <strain evidence="5 6">CECT 8620</strain>
    </source>
</reference>
<evidence type="ECO:0000256" key="3">
    <source>
        <dbReference type="ARBA" id="ARBA00023163"/>
    </source>
</evidence>
<dbReference type="GO" id="GO:0003700">
    <property type="term" value="F:DNA-binding transcription factor activity"/>
    <property type="evidence" value="ECO:0007669"/>
    <property type="project" value="InterPro"/>
</dbReference>
<dbReference type="EMBL" id="FWFS01000003">
    <property type="protein sequence ID" value="SLN29002.1"/>
    <property type="molecule type" value="Genomic_DNA"/>
</dbReference>
<evidence type="ECO:0000256" key="2">
    <source>
        <dbReference type="ARBA" id="ARBA00023125"/>
    </source>
</evidence>
<proteinExistence type="predicted"/>
<dbReference type="SMART" id="SM00418">
    <property type="entry name" value="HTH_ARSR"/>
    <property type="match status" value="1"/>
</dbReference>
<dbReference type="InterPro" id="IPR001845">
    <property type="entry name" value="HTH_ArsR_DNA-bd_dom"/>
</dbReference>
<dbReference type="Proteomes" id="UP000193862">
    <property type="component" value="Unassembled WGS sequence"/>
</dbReference>
<dbReference type="GO" id="GO:0003677">
    <property type="term" value="F:DNA binding"/>
    <property type="evidence" value="ECO:0007669"/>
    <property type="project" value="UniProtKB-KW"/>
</dbReference>
<keyword evidence="2" id="KW-0238">DNA-binding</keyword>
<keyword evidence="3" id="KW-0804">Transcription</keyword>
<sequence length="121" mass="13081">MDQPSAIDAFSALAHETRLEIFRLLVRRGPKGTPAMEVGRLLDIKPSTLSGHLSTLKRAGLVTTQRHHREIQYAPRFDAVNGLVQFLLQDCCGGDQSACAGIGRPNEGRMAGEGTACDHAK</sequence>
<feature type="domain" description="HTH arsR-type" evidence="4">
    <location>
        <begin position="1"/>
        <end position="95"/>
    </location>
</feature>
<gene>
    <name evidence="5" type="primary">ygaV</name>
    <name evidence="5" type="ORF">AQS8620_00886</name>
</gene>
<dbReference type="PRINTS" id="PR00778">
    <property type="entry name" value="HTHARSR"/>
</dbReference>
<dbReference type="InterPro" id="IPR036388">
    <property type="entry name" value="WH-like_DNA-bd_sf"/>
</dbReference>
<evidence type="ECO:0000313" key="6">
    <source>
        <dbReference type="Proteomes" id="UP000193862"/>
    </source>
</evidence>
<dbReference type="Pfam" id="PF12840">
    <property type="entry name" value="HTH_20"/>
    <property type="match status" value="1"/>
</dbReference>
<evidence type="ECO:0000259" key="4">
    <source>
        <dbReference type="PROSITE" id="PS50987"/>
    </source>
</evidence>
<accession>A0A1Y5S1D3</accession>
<name>A0A1Y5S1D3_9RHOB</name>
<dbReference type="PROSITE" id="PS50987">
    <property type="entry name" value="HTH_ARSR_2"/>
    <property type="match status" value="1"/>
</dbReference>
<evidence type="ECO:0000313" key="5">
    <source>
        <dbReference type="EMBL" id="SLN29002.1"/>
    </source>
</evidence>
<dbReference type="InterPro" id="IPR011991">
    <property type="entry name" value="ArsR-like_HTH"/>
</dbReference>
<dbReference type="PANTHER" id="PTHR43132:SF2">
    <property type="entry name" value="ARSENICAL RESISTANCE OPERON REPRESSOR ARSR-RELATED"/>
    <property type="match status" value="1"/>
</dbReference>
<dbReference type="CDD" id="cd00090">
    <property type="entry name" value="HTH_ARSR"/>
    <property type="match status" value="1"/>
</dbReference>
<protein>
    <submittedName>
        <fullName evidence="5">Putative HTH-type transcriptional regulator YgaV</fullName>
    </submittedName>
</protein>